<dbReference type="Gene3D" id="3.30.420.140">
    <property type="entry name" value="YqgF/RNase H-like domain"/>
    <property type="match status" value="1"/>
</dbReference>
<dbReference type="SUPFAM" id="SSF50249">
    <property type="entry name" value="Nucleic acid-binding proteins"/>
    <property type="match status" value="1"/>
</dbReference>
<dbReference type="PANTHER" id="PTHR10724">
    <property type="entry name" value="30S RIBOSOMAL PROTEIN S1"/>
    <property type="match status" value="1"/>
</dbReference>
<dbReference type="FunFam" id="1.10.150.310:FF:000001">
    <property type="entry name" value="RNA-binding transcriptional accessory protein"/>
    <property type="match status" value="1"/>
</dbReference>
<dbReference type="Pfam" id="PF09371">
    <property type="entry name" value="Tex_N"/>
    <property type="match status" value="1"/>
</dbReference>
<dbReference type="InterPro" id="IPR055179">
    <property type="entry name" value="Tex-like_central_region"/>
</dbReference>
<dbReference type="SMART" id="SM00316">
    <property type="entry name" value="S1"/>
    <property type="match status" value="1"/>
</dbReference>
<dbReference type="Proteomes" id="UP000620366">
    <property type="component" value="Unassembled WGS sequence"/>
</dbReference>
<evidence type="ECO:0000313" key="2">
    <source>
        <dbReference type="EMBL" id="MBC8536342.1"/>
    </source>
</evidence>
<dbReference type="AlphaFoldDB" id="A0A926HQH4"/>
<dbReference type="InterPro" id="IPR012340">
    <property type="entry name" value="NA-bd_OB-fold"/>
</dbReference>
<dbReference type="GO" id="GO:0006139">
    <property type="term" value="P:nucleobase-containing compound metabolic process"/>
    <property type="evidence" value="ECO:0007669"/>
    <property type="project" value="InterPro"/>
</dbReference>
<dbReference type="InterPro" id="IPR010994">
    <property type="entry name" value="RuvA_2-like"/>
</dbReference>
<evidence type="ECO:0000259" key="1">
    <source>
        <dbReference type="PROSITE" id="PS50126"/>
    </source>
</evidence>
<dbReference type="InterPro" id="IPR006641">
    <property type="entry name" value="YqgF/RNaseH-like_dom"/>
</dbReference>
<dbReference type="InterPro" id="IPR032639">
    <property type="entry name" value="Tex_YqgF"/>
</dbReference>
<dbReference type="SUPFAM" id="SSF47781">
    <property type="entry name" value="RuvA domain 2-like"/>
    <property type="match status" value="2"/>
</dbReference>
<reference evidence="2" key="1">
    <citation type="submission" date="2020-08" db="EMBL/GenBank/DDBJ databases">
        <title>Genome public.</title>
        <authorList>
            <person name="Liu C."/>
            <person name="Sun Q."/>
        </authorList>
    </citation>
    <scope>NUCLEOTIDE SEQUENCE</scope>
    <source>
        <strain evidence="2">BX7</strain>
    </source>
</reference>
<dbReference type="InterPro" id="IPR023323">
    <property type="entry name" value="Tex-like_dom_sf"/>
</dbReference>
<dbReference type="Gene3D" id="1.10.150.310">
    <property type="entry name" value="Tex RuvX-like domain-like"/>
    <property type="match status" value="1"/>
</dbReference>
<keyword evidence="3" id="KW-1185">Reference proteome</keyword>
<dbReference type="InterPro" id="IPR018974">
    <property type="entry name" value="Tex-like_N"/>
</dbReference>
<dbReference type="GO" id="GO:0005737">
    <property type="term" value="C:cytoplasm"/>
    <property type="evidence" value="ECO:0007669"/>
    <property type="project" value="UniProtKB-ARBA"/>
</dbReference>
<dbReference type="InterPro" id="IPR041692">
    <property type="entry name" value="HHH_9"/>
</dbReference>
<dbReference type="FunFam" id="3.30.420.140:FF:000001">
    <property type="entry name" value="RNA-binding transcriptional accessory protein"/>
    <property type="match status" value="1"/>
</dbReference>
<evidence type="ECO:0000313" key="3">
    <source>
        <dbReference type="Proteomes" id="UP000620366"/>
    </source>
</evidence>
<organism evidence="2 3">
    <name type="scientific">Feifania hominis</name>
    <dbReference type="NCBI Taxonomy" id="2763660"/>
    <lineage>
        <taxon>Bacteria</taxon>
        <taxon>Bacillati</taxon>
        <taxon>Bacillota</taxon>
        <taxon>Clostridia</taxon>
        <taxon>Eubacteriales</taxon>
        <taxon>Feifaniaceae</taxon>
        <taxon>Feifania</taxon>
    </lineage>
</organism>
<dbReference type="Gene3D" id="1.10.3500.10">
    <property type="entry name" value="Tex N-terminal region-like"/>
    <property type="match status" value="1"/>
</dbReference>
<dbReference type="SMART" id="SM00732">
    <property type="entry name" value="YqgFc"/>
    <property type="match status" value="1"/>
</dbReference>
<dbReference type="PANTHER" id="PTHR10724:SF10">
    <property type="entry name" value="S1 RNA-BINDING DOMAIN-CONTAINING PROTEIN 1"/>
    <property type="match status" value="1"/>
</dbReference>
<dbReference type="InterPro" id="IPR003029">
    <property type="entry name" value="S1_domain"/>
</dbReference>
<dbReference type="InterPro" id="IPR012337">
    <property type="entry name" value="RNaseH-like_sf"/>
</dbReference>
<dbReference type="Pfam" id="PF12836">
    <property type="entry name" value="HHH_3"/>
    <property type="match status" value="1"/>
</dbReference>
<dbReference type="InterPro" id="IPR023319">
    <property type="entry name" value="Tex-like_HTH_dom_sf"/>
</dbReference>
<dbReference type="CDD" id="cd05685">
    <property type="entry name" value="S1_Tex"/>
    <property type="match status" value="1"/>
</dbReference>
<dbReference type="FunFam" id="2.40.50.140:FF:000051">
    <property type="entry name" value="RNA-binding transcriptional accessory protein"/>
    <property type="match status" value="1"/>
</dbReference>
<dbReference type="Pfam" id="PF17674">
    <property type="entry name" value="HHH_9"/>
    <property type="match status" value="1"/>
</dbReference>
<dbReference type="Gene3D" id="1.10.10.650">
    <property type="entry name" value="RuvA domain 2-like"/>
    <property type="match status" value="1"/>
</dbReference>
<proteinExistence type="predicted"/>
<dbReference type="Pfam" id="PF00575">
    <property type="entry name" value="S1"/>
    <property type="match status" value="1"/>
</dbReference>
<dbReference type="InterPro" id="IPR044146">
    <property type="entry name" value="S1_Tex"/>
</dbReference>
<name>A0A926HQH4_9FIRM</name>
<gene>
    <name evidence="2" type="ORF">H8695_06495</name>
</gene>
<dbReference type="Pfam" id="PF16921">
    <property type="entry name" value="Tex_YqgF"/>
    <property type="match status" value="1"/>
</dbReference>
<accession>A0A926HQH4</accession>
<dbReference type="EMBL" id="JACRSP010000002">
    <property type="protein sequence ID" value="MBC8536342.1"/>
    <property type="molecule type" value="Genomic_DNA"/>
</dbReference>
<dbReference type="InterPro" id="IPR050437">
    <property type="entry name" value="Ribos_protein_bS1-like"/>
</dbReference>
<dbReference type="FunFam" id="1.10.10.650:FF:000001">
    <property type="entry name" value="S1 RNA-binding domain 1"/>
    <property type="match status" value="1"/>
</dbReference>
<protein>
    <submittedName>
        <fullName evidence="2">RNA-binding transcriptional accessory protein</fullName>
    </submittedName>
</protein>
<dbReference type="SUPFAM" id="SSF158832">
    <property type="entry name" value="Tex N-terminal region-like"/>
    <property type="match status" value="1"/>
</dbReference>
<dbReference type="GO" id="GO:0003735">
    <property type="term" value="F:structural constituent of ribosome"/>
    <property type="evidence" value="ECO:0007669"/>
    <property type="project" value="TreeGrafter"/>
</dbReference>
<dbReference type="InterPro" id="IPR037027">
    <property type="entry name" value="YqgF/RNaseH-like_dom_sf"/>
</dbReference>
<feature type="domain" description="S1 motif" evidence="1">
    <location>
        <begin position="641"/>
        <end position="710"/>
    </location>
</feature>
<dbReference type="Gene3D" id="2.40.50.140">
    <property type="entry name" value="Nucleic acid-binding proteins"/>
    <property type="match status" value="1"/>
</dbReference>
<dbReference type="GO" id="GO:0003729">
    <property type="term" value="F:mRNA binding"/>
    <property type="evidence" value="ECO:0007669"/>
    <property type="project" value="TreeGrafter"/>
</dbReference>
<dbReference type="SUPFAM" id="SSF53098">
    <property type="entry name" value="Ribonuclease H-like"/>
    <property type="match status" value="1"/>
</dbReference>
<dbReference type="RefSeq" id="WP_249300115.1">
    <property type="nucleotide sequence ID" value="NZ_JACRSP010000002.1"/>
</dbReference>
<dbReference type="Pfam" id="PF22706">
    <property type="entry name" value="Tex_central_region"/>
    <property type="match status" value="1"/>
</dbReference>
<sequence length="719" mass="78269">MNETERLAGEFGLKSEHAKNIIALLDEGNTIPFIARYRKEMTGSCDDQVLREFAQRLAYLRNLSARREEIRAAIEGLGKLDDELAASLERAGTLAELEDLYRPYRPKRRTRATIAMERGLEGLADALLAQGSEAPAALAAPYVDADREVPAVQDALAGARDIIAERVSDDAQLRAELRRILRRDGRIVTAAAKEESSVYDMYYEYGEPVSKIPSHRILAINRGEREGFLKVALETPEGALENAACARFVKSGPCAGEVRDAAVDGVRRLAAPSVEREIRAELTERASTQAIAMFALNLKPLLLQPPVRGRVTMGLDPAYRTGCKIAVVDATGKLLDHTVVYPTPPQNRKEQAKRTLTELIERHNVECIAIGNGTASKESELFVAELIAGLDRKLSYMVVSEAGASVYSASKLAAAEYPQLDLTVRSAISIAHRLQDPLAELVKIDPKSIGVGQYQHDMPPAQLDAALDGVVEDCVNSVGVDLNTASPALLGHIAGLSAAVAQNVAAHRDEHGPFHSRDELKKVKKLGPKTFTQCAGFLRIPGGDNILDNTSVHPESYRAARALLKRCGYGLDDVAAGRLDGLGAAVREIGESALAAELGVGLPTLRDMVAELQKPGRDPRDELPPPLLRTDVMEMKDLLPGMELKGTVRNVIDFGVFVDIGVHQDGLVHISQICERYIRHPSEVLRVGEVVTVWVLSVDLDKKRISLTMKRPKGEQSHG</sequence>
<dbReference type="GO" id="GO:0006412">
    <property type="term" value="P:translation"/>
    <property type="evidence" value="ECO:0007669"/>
    <property type="project" value="TreeGrafter"/>
</dbReference>
<comment type="caution">
    <text evidence="2">The sequence shown here is derived from an EMBL/GenBank/DDBJ whole genome shotgun (WGS) entry which is preliminary data.</text>
</comment>
<dbReference type="PROSITE" id="PS50126">
    <property type="entry name" value="S1"/>
    <property type="match status" value="1"/>
</dbReference>